<dbReference type="AlphaFoldDB" id="A0ABD5PRE9"/>
<proteinExistence type="predicted"/>
<dbReference type="PROSITE" id="PS00369">
    <property type="entry name" value="PTS_HPR_HIS"/>
    <property type="match status" value="1"/>
</dbReference>
<keyword evidence="7" id="KW-1185">Reference proteome</keyword>
<feature type="domain" description="HPr" evidence="5">
    <location>
        <begin position="1"/>
        <end position="92"/>
    </location>
</feature>
<dbReference type="Pfam" id="PF00381">
    <property type="entry name" value="PTS-HPr"/>
    <property type="match status" value="1"/>
</dbReference>
<evidence type="ECO:0000256" key="4">
    <source>
        <dbReference type="SAM" id="MobiDB-lite"/>
    </source>
</evidence>
<evidence type="ECO:0000256" key="2">
    <source>
        <dbReference type="ARBA" id="ARBA00022490"/>
    </source>
</evidence>
<comment type="caution">
    <text evidence="6">The sequence shown here is derived from an EMBL/GenBank/DDBJ whole genome shotgun (WGS) entry which is preliminary data.</text>
</comment>
<dbReference type="InterPro" id="IPR050399">
    <property type="entry name" value="HPr"/>
</dbReference>
<evidence type="ECO:0000313" key="7">
    <source>
        <dbReference type="Proteomes" id="UP001595898"/>
    </source>
</evidence>
<dbReference type="NCBIfam" id="TIGR01003">
    <property type="entry name" value="PTS_HPr_family"/>
    <property type="match status" value="1"/>
</dbReference>
<feature type="compositionally biased region" description="Acidic residues" evidence="4">
    <location>
        <begin position="87"/>
        <end position="100"/>
    </location>
</feature>
<evidence type="ECO:0000256" key="1">
    <source>
        <dbReference type="ARBA" id="ARBA00004496"/>
    </source>
</evidence>
<dbReference type="PRINTS" id="PR00107">
    <property type="entry name" value="PHOSPHOCPHPR"/>
</dbReference>
<organism evidence="6 7">
    <name type="scientific">Halosolutus amylolyticus</name>
    <dbReference type="NCBI Taxonomy" id="2932267"/>
    <lineage>
        <taxon>Archaea</taxon>
        <taxon>Methanobacteriati</taxon>
        <taxon>Methanobacteriota</taxon>
        <taxon>Stenosarchaea group</taxon>
        <taxon>Halobacteria</taxon>
        <taxon>Halobacteriales</taxon>
        <taxon>Natrialbaceae</taxon>
        <taxon>Halosolutus</taxon>
    </lineage>
</organism>
<dbReference type="Gene3D" id="3.30.1340.10">
    <property type="entry name" value="HPr-like"/>
    <property type="match status" value="1"/>
</dbReference>
<dbReference type="RefSeq" id="WP_250140818.1">
    <property type="nucleotide sequence ID" value="NZ_JALIQP010000002.1"/>
</dbReference>
<accession>A0ABD5PRE9</accession>
<gene>
    <name evidence="6" type="ORF">ACFO5R_14670</name>
</gene>
<protein>
    <submittedName>
        <fullName evidence="6">HPr family phosphocarrier protein</fullName>
    </submittedName>
</protein>
<dbReference type="InterPro" id="IPR001020">
    <property type="entry name" value="PTS_HPr_His_P_site"/>
</dbReference>
<evidence type="ECO:0000256" key="3">
    <source>
        <dbReference type="ARBA" id="ARBA00022683"/>
    </source>
</evidence>
<evidence type="ECO:0000259" key="5">
    <source>
        <dbReference type="PROSITE" id="PS51350"/>
    </source>
</evidence>
<dbReference type="PANTHER" id="PTHR33705:SF2">
    <property type="entry name" value="PHOSPHOCARRIER PROTEIN NPR"/>
    <property type="match status" value="1"/>
</dbReference>
<dbReference type="InterPro" id="IPR000032">
    <property type="entry name" value="HPr-like"/>
</dbReference>
<name>A0ABD5PRE9_9EURY</name>
<comment type="subcellular location">
    <subcellularLocation>
        <location evidence="1">Cytoplasm</location>
    </subcellularLocation>
</comment>
<dbReference type="SUPFAM" id="SSF55594">
    <property type="entry name" value="HPr-like"/>
    <property type="match status" value="1"/>
</dbReference>
<dbReference type="GO" id="GO:0009401">
    <property type="term" value="P:phosphoenolpyruvate-dependent sugar phosphotransferase system"/>
    <property type="evidence" value="ECO:0007669"/>
    <property type="project" value="UniProtKB-KW"/>
</dbReference>
<keyword evidence="2" id="KW-0963">Cytoplasm</keyword>
<reference evidence="6 7" key="1">
    <citation type="journal article" date="2019" name="Int. J. Syst. Evol. Microbiol.">
        <title>The Global Catalogue of Microorganisms (GCM) 10K type strain sequencing project: providing services to taxonomists for standard genome sequencing and annotation.</title>
        <authorList>
            <consortium name="The Broad Institute Genomics Platform"/>
            <consortium name="The Broad Institute Genome Sequencing Center for Infectious Disease"/>
            <person name="Wu L."/>
            <person name="Ma J."/>
        </authorList>
    </citation>
    <scope>NUCLEOTIDE SEQUENCE [LARGE SCALE GENOMIC DNA]</scope>
    <source>
        <strain evidence="6 7">WLHS5</strain>
    </source>
</reference>
<dbReference type="InterPro" id="IPR035895">
    <property type="entry name" value="HPr-like_sf"/>
</dbReference>
<evidence type="ECO:0000313" key="6">
    <source>
        <dbReference type="EMBL" id="MFC4543171.1"/>
    </source>
</evidence>
<feature type="region of interest" description="Disordered" evidence="4">
    <location>
        <begin position="81"/>
        <end position="100"/>
    </location>
</feature>
<dbReference type="PANTHER" id="PTHR33705">
    <property type="entry name" value="PHOSPHOCARRIER PROTEIN HPR"/>
    <property type="match status" value="1"/>
</dbReference>
<dbReference type="EMBL" id="JBHSFA010000007">
    <property type="protein sequence ID" value="MFC4543171.1"/>
    <property type="molecule type" value="Genomic_DNA"/>
</dbReference>
<dbReference type="CDD" id="cd00367">
    <property type="entry name" value="PTS-HPr_like"/>
    <property type="match status" value="1"/>
</dbReference>
<dbReference type="Proteomes" id="UP001595898">
    <property type="component" value="Unassembled WGS sequence"/>
</dbReference>
<sequence length="100" mass="10524">MERTVTVVPSDGLHARPAATLTSTASGYEADVTIARAEDGEFVPANSMLAVTGLNIRHGEDVTLRVEGPDEATAVDTLEEILTTPVDDADETNADPNDDD</sequence>
<keyword evidence="3" id="KW-0598">Phosphotransferase system</keyword>
<dbReference type="GO" id="GO:0005737">
    <property type="term" value="C:cytoplasm"/>
    <property type="evidence" value="ECO:0007669"/>
    <property type="project" value="UniProtKB-SubCell"/>
</dbReference>
<dbReference type="PROSITE" id="PS51350">
    <property type="entry name" value="PTS_HPR_DOM"/>
    <property type="match status" value="1"/>
</dbReference>